<dbReference type="Proteomes" id="UP000663419">
    <property type="component" value="Chromosome 5"/>
</dbReference>
<organism evidence="1 2">
    <name type="scientific">Ajellomyces capsulatus (strain H88)</name>
    <name type="common">Darling's disease fungus</name>
    <name type="synonym">Histoplasma capsulatum</name>
    <dbReference type="NCBI Taxonomy" id="544711"/>
    <lineage>
        <taxon>Eukaryota</taxon>
        <taxon>Fungi</taxon>
        <taxon>Dikarya</taxon>
        <taxon>Ascomycota</taxon>
        <taxon>Pezizomycotina</taxon>
        <taxon>Eurotiomycetes</taxon>
        <taxon>Eurotiomycetidae</taxon>
        <taxon>Onygenales</taxon>
        <taxon>Ajellomycetaceae</taxon>
        <taxon>Histoplasma</taxon>
    </lineage>
</organism>
<name>A0A8A1LXR5_AJEC8</name>
<dbReference type="VEuPathDB" id="FungiDB:I7I53_04997"/>
<sequence>MIQLCRDIVAPVTATAPSQSLSTRRLDAKAHTYILNIMVKFHWLKEWALCNLITVLRSIHRIHGADLHFSPSQG</sequence>
<proteinExistence type="predicted"/>
<reference evidence="1" key="1">
    <citation type="submission" date="2021-01" db="EMBL/GenBank/DDBJ databases">
        <title>Chromosome-level genome assembly of a human fungal pathogen reveals clustering of transcriptionally co-regulated genes.</title>
        <authorList>
            <person name="Voorhies M."/>
            <person name="Cohen S."/>
            <person name="Shea T.P."/>
            <person name="Petrus S."/>
            <person name="Munoz J.F."/>
            <person name="Poplawski S."/>
            <person name="Goldman W.E."/>
            <person name="Michael T."/>
            <person name="Cuomo C.A."/>
            <person name="Sil A."/>
            <person name="Beyhan S."/>
        </authorList>
    </citation>
    <scope>NUCLEOTIDE SEQUENCE</scope>
    <source>
        <strain evidence="1">H88</strain>
    </source>
</reference>
<dbReference type="AlphaFoldDB" id="A0A8A1LXR5"/>
<dbReference type="EMBL" id="CP069106">
    <property type="protein sequence ID" value="QSS56707.1"/>
    <property type="molecule type" value="Genomic_DNA"/>
</dbReference>
<accession>A0A8A1LXR5</accession>
<protein>
    <submittedName>
        <fullName evidence="1">Uncharacterized protein</fullName>
    </submittedName>
</protein>
<evidence type="ECO:0000313" key="2">
    <source>
        <dbReference type="Proteomes" id="UP000663419"/>
    </source>
</evidence>
<evidence type="ECO:0000313" key="1">
    <source>
        <dbReference type="EMBL" id="QSS56707.1"/>
    </source>
</evidence>
<gene>
    <name evidence="1" type="ORF">I7I53_04997</name>
</gene>